<comment type="caution">
    <text evidence="8">The sequence shown here is derived from an EMBL/GenBank/DDBJ whole genome shotgun (WGS) entry which is preliminary data.</text>
</comment>
<dbReference type="PANTHER" id="PTHR22847">
    <property type="entry name" value="WD40 REPEAT PROTEIN"/>
    <property type="match status" value="1"/>
</dbReference>
<comment type="similarity">
    <text evidence="4">Belongs to the WD repeat MDV1/CAF4 family.</text>
</comment>
<evidence type="ECO:0000256" key="1">
    <source>
        <dbReference type="ARBA" id="ARBA00004570"/>
    </source>
</evidence>
<name>A0AAD6DA83_9EURO</name>
<evidence type="ECO:0000256" key="7">
    <source>
        <dbReference type="PROSITE-ProRule" id="PRU00221"/>
    </source>
</evidence>
<dbReference type="SUPFAM" id="SSF50978">
    <property type="entry name" value="WD40 repeat-like"/>
    <property type="match status" value="1"/>
</dbReference>
<dbReference type="InterPro" id="IPR001680">
    <property type="entry name" value="WD40_rpt"/>
</dbReference>
<feature type="repeat" description="WD" evidence="7">
    <location>
        <begin position="101"/>
        <end position="140"/>
    </location>
</feature>
<sequence>MVSSLQYPNKAHSRRGRPKKLDQALIDKIVNAFEELKASSWDELAHTFGIDDVHLQTLRNNVTNEGYCKSMGCHALWLTMEALSGGRLFSSAAWKLKSKRTKGHTSLIGLLSLKDTQLVTASADSTLKVWDAETGQCRGTLACHTGAITCFDHDHEKIISGSDRSLKLWDAKTTLFEKDLLTDLCGVWQVAFDARRCVAAVQREGVPTSTYIDVSTPMC</sequence>
<keyword evidence="2 7" id="KW-0853">WD repeat</keyword>
<organism evidence="8 9">
    <name type="scientific">Penicillium hetheringtonii</name>
    <dbReference type="NCBI Taxonomy" id="911720"/>
    <lineage>
        <taxon>Eukaryota</taxon>
        <taxon>Fungi</taxon>
        <taxon>Dikarya</taxon>
        <taxon>Ascomycota</taxon>
        <taxon>Pezizomycotina</taxon>
        <taxon>Eurotiomycetes</taxon>
        <taxon>Eurotiomycetidae</taxon>
        <taxon>Eurotiales</taxon>
        <taxon>Aspergillaceae</taxon>
        <taxon>Penicillium</taxon>
    </lineage>
</organism>
<dbReference type="AlphaFoldDB" id="A0AAD6DA83"/>
<evidence type="ECO:0000256" key="3">
    <source>
        <dbReference type="ARBA" id="ARBA00022737"/>
    </source>
</evidence>
<dbReference type="InterPro" id="IPR036322">
    <property type="entry name" value="WD40_repeat_dom_sf"/>
</dbReference>
<dbReference type="PROSITE" id="PS00678">
    <property type="entry name" value="WD_REPEATS_1"/>
    <property type="match status" value="1"/>
</dbReference>
<dbReference type="PROSITE" id="PS50082">
    <property type="entry name" value="WD_REPEATS_2"/>
    <property type="match status" value="1"/>
</dbReference>
<keyword evidence="3" id="KW-0677">Repeat</keyword>
<evidence type="ECO:0000256" key="5">
    <source>
        <dbReference type="ARBA" id="ARBA00039789"/>
    </source>
</evidence>
<keyword evidence="9" id="KW-1185">Reference proteome</keyword>
<dbReference type="GO" id="GO:1990234">
    <property type="term" value="C:transferase complex"/>
    <property type="evidence" value="ECO:0007669"/>
    <property type="project" value="UniProtKB-ARBA"/>
</dbReference>
<dbReference type="EMBL" id="JAQJAC010000010">
    <property type="protein sequence ID" value="KAJ5569124.1"/>
    <property type="molecule type" value="Genomic_DNA"/>
</dbReference>
<dbReference type="SMART" id="SM00320">
    <property type="entry name" value="WD40"/>
    <property type="match status" value="2"/>
</dbReference>
<comment type="subcellular location">
    <subcellularLocation>
        <location evidence="1">Mitochondrion outer membrane</location>
        <topology evidence="1">Peripheral membrane protein</topology>
        <orientation evidence="1">Cytoplasmic side</orientation>
    </subcellularLocation>
</comment>
<protein>
    <recommendedName>
        <fullName evidence="5">Mitochondrial division protein 1</fullName>
    </recommendedName>
</protein>
<dbReference type="Pfam" id="PF00400">
    <property type="entry name" value="WD40"/>
    <property type="match status" value="2"/>
</dbReference>
<dbReference type="InterPro" id="IPR015943">
    <property type="entry name" value="WD40/YVTN_repeat-like_dom_sf"/>
</dbReference>
<dbReference type="Proteomes" id="UP001216150">
    <property type="component" value="Unassembled WGS sequence"/>
</dbReference>
<dbReference type="PANTHER" id="PTHR22847:SF637">
    <property type="entry name" value="WD REPEAT DOMAIN 5B"/>
    <property type="match status" value="1"/>
</dbReference>
<evidence type="ECO:0000256" key="2">
    <source>
        <dbReference type="ARBA" id="ARBA00022574"/>
    </source>
</evidence>
<accession>A0AAD6DA83</accession>
<evidence type="ECO:0000313" key="8">
    <source>
        <dbReference type="EMBL" id="KAJ5569124.1"/>
    </source>
</evidence>
<reference evidence="8 9" key="1">
    <citation type="journal article" date="2023" name="IMA Fungus">
        <title>Comparative genomic study of the Penicillium genus elucidates a diverse pangenome and 15 lateral gene transfer events.</title>
        <authorList>
            <person name="Petersen C."/>
            <person name="Sorensen T."/>
            <person name="Nielsen M.R."/>
            <person name="Sondergaard T.E."/>
            <person name="Sorensen J.L."/>
            <person name="Fitzpatrick D.A."/>
            <person name="Frisvad J.C."/>
            <person name="Nielsen K.L."/>
        </authorList>
    </citation>
    <scope>NUCLEOTIDE SEQUENCE [LARGE SCALE GENOMIC DNA]</scope>
    <source>
        <strain evidence="8 9">IBT 29057</strain>
    </source>
</reference>
<evidence type="ECO:0000313" key="9">
    <source>
        <dbReference type="Proteomes" id="UP001216150"/>
    </source>
</evidence>
<dbReference type="Gene3D" id="2.130.10.10">
    <property type="entry name" value="YVTN repeat-like/Quinoprotein amine dehydrogenase"/>
    <property type="match status" value="1"/>
</dbReference>
<evidence type="ECO:0000256" key="4">
    <source>
        <dbReference type="ARBA" id="ARBA00038415"/>
    </source>
</evidence>
<gene>
    <name evidence="8" type="ORF">N7450_011610</name>
</gene>
<dbReference type="GO" id="GO:0005741">
    <property type="term" value="C:mitochondrial outer membrane"/>
    <property type="evidence" value="ECO:0007669"/>
    <property type="project" value="UniProtKB-SubCell"/>
</dbReference>
<dbReference type="InterPro" id="IPR019775">
    <property type="entry name" value="WD40_repeat_CS"/>
</dbReference>
<evidence type="ECO:0000256" key="6">
    <source>
        <dbReference type="ARBA" id="ARBA00043913"/>
    </source>
</evidence>
<proteinExistence type="inferred from homology"/>
<dbReference type="PROSITE" id="PS50294">
    <property type="entry name" value="WD_REPEATS_REGION"/>
    <property type="match status" value="1"/>
</dbReference>
<comment type="function">
    <text evidence="6">Involved in mitochondrial fission. Acts as an adapter protein required to form mitochondrial fission complexes. Formation of these complexes is required to promote constriction and fission of the mitochondrial compartment at a late step in mitochondrial division.</text>
</comment>